<evidence type="ECO:0000259" key="6">
    <source>
        <dbReference type="PROSITE" id="PS01033"/>
    </source>
</evidence>
<dbReference type="RefSeq" id="WP_188481046.1">
    <property type="nucleotide sequence ID" value="NZ_BMFC01000002.1"/>
</dbReference>
<protein>
    <submittedName>
        <fullName evidence="7">Hemoglobin</fullName>
    </submittedName>
</protein>
<name>A0ABQ1KIC1_9RHOB</name>
<dbReference type="Gene3D" id="1.10.490.10">
    <property type="entry name" value="Globins"/>
    <property type="match status" value="1"/>
</dbReference>
<sequence>MLTSPQVDLIQTSFATALSTRQTLVLEFYERLFTKAPSVRSMFADDMSAQSGKLAAILQLAVQKLDTLETLVEPLRALGVKHAEYGAITAHYTAVAETLVECLEDAVGPTWTQDHAQAWSDALTFIAQTMLDGAAATSDKTVLTQ</sequence>
<dbReference type="PROSITE" id="PS01033">
    <property type="entry name" value="GLOBIN"/>
    <property type="match status" value="1"/>
</dbReference>
<evidence type="ECO:0000256" key="5">
    <source>
        <dbReference type="RuleBase" id="RU000356"/>
    </source>
</evidence>
<dbReference type="Proteomes" id="UP000645462">
    <property type="component" value="Unassembled WGS sequence"/>
</dbReference>
<reference evidence="8" key="1">
    <citation type="journal article" date="2019" name="Int. J. Syst. Evol. Microbiol.">
        <title>The Global Catalogue of Microorganisms (GCM) 10K type strain sequencing project: providing services to taxonomists for standard genome sequencing and annotation.</title>
        <authorList>
            <consortium name="The Broad Institute Genomics Platform"/>
            <consortium name="The Broad Institute Genome Sequencing Center for Infectious Disease"/>
            <person name="Wu L."/>
            <person name="Ma J."/>
        </authorList>
    </citation>
    <scope>NUCLEOTIDE SEQUENCE [LARGE SCALE GENOMIC DNA]</scope>
    <source>
        <strain evidence="8">CGMCC 1.12478</strain>
    </source>
</reference>
<dbReference type="EMBL" id="BMFC01000002">
    <property type="protein sequence ID" value="GGB96777.1"/>
    <property type="molecule type" value="Genomic_DNA"/>
</dbReference>
<gene>
    <name evidence="7" type="ORF">GCM10011363_11770</name>
</gene>
<dbReference type="SUPFAM" id="SSF46458">
    <property type="entry name" value="Globin-like"/>
    <property type="match status" value="1"/>
</dbReference>
<comment type="similarity">
    <text evidence="5">Belongs to the globin family.</text>
</comment>
<keyword evidence="3" id="KW-0479">Metal-binding</keyword>
<evidence type="ECO:0000256" key="3">
    <source>
        <dbReference type="ARBA" id="ARBA00022723"/>
    </source>
</evidence>
<dbReference type="PANTHER" id="PTHR43396">
    <property type="entry name" value="FLAVOHEMOPROTEIN"/>
    <property type="match status" value="1"/>
</dbReference>
<evidence type="ECO:0000256" key="4">
    <source>
        <dbReference type="ARBA" id="ARBA00023004"/>
    </source>
</evidence>
<evidence type="ECO:0000313" key="7">
    <source>
        <dbReference type="EMBL" id="GGB96777.1"/>
    </source>
</evidence>
<feature type="domain" description="Globin" evidence="6">
    <location>
        <begin position="1"/>
        <end position="135"/>
    </location>
</feature>
<keyword evidence="4" id="KW-0408">Iron</keyword>
<organism evidence="7 8">
    <name type="scientific">Marivita lacus</name>
    <dbReference type="NCBI Taxonomy" id="1323742"/>
    <lineage>
        <taxon>Bacteria</taxon>
        <taxon>Pseudomonadati</taxon>
        <taxon>Pseudomonadota</taxon>
        <taxon>Alphaproteobacteria</taxon>
        <taxon>Rhodobacterales</taxon>
        <taxon>Roseobacteraceae</taxon>
        <taxon>Marivita</taxon>
    </lineage>
</organism>
<keyword evidence="8" id="KW-1185">Reference proteome</keyword>
<evidence type="ECO:0000256" key="1">
    <source>
        <dbReference type="ARBA" id="ARBA00022617"/>
    </source>
</evidence>
<dbReference type="PANTHER" id="PTHR43396:SF3">
    <property type="entry name" value="FLAVOHEMOPROTEIN"/>
    <property type="match status" value="1"/>
</dbReference>
<dbReference type="InterPro" id="IPR009050">
    <property type="entry name" value="Globin-like_sf"/>
</dbReference>
<keyword evidence="1 5" id="KW-0349">Heme</keyword>
<evidence type="ECO:0000313" key="8">
    <source>
        <dbReference type="Proteomes" id="UP000645462"/>
    </source>
</evidence>
<proteinExistence type="inferred from homology"/>
<dbReference type="InterPro" id="IPR000971">
    <property type="entry name" value="Globin"/>
</dbReference>
<dbReference type="Pfam" id="PF00042">
    <property type="entry name" value="Globin"/>
    <property type="match status" value="1"/>
</dbReference>
<comment type="caution">
    <text evidence="7">The sequence shown here is derived from an EMBL/GenBank/DDBJ whole genome shotgun (WGS) entry which is preliminary data.</text>
</comment>
<keyword evidence="5" id="KW-0813">Transport</keyword>
<accession>A0ABQ1KIC1</accession>
<evidence type="ECO:0000256" key="2">
    <source>
        <dbReference type="ARBA" id="ARBA00022621"/>
    </source>
</evidence>
<dbReference type="InterPro" id="IPR012292">
    <property type="entry name" value="Globin/Proto"/>
</dbReference>
<keyword evidence="2 5" id="KW-0561">Oxygen transport</keyword>